<feature type="compositionally biased region" description="Basic and acidic residues" evidence="1">
    <location>
        <begin position="99"/>
        <end position="114"/>
    </location>
</feature>
<feature type="region of interest" description="Disordered" evidence="1">
    <location>
        <begin position="213"/>
        <end position="252"/>
    </location>
</feature>
<feature type="region of interest" description="Disordered" evidence="1">
    <location>
        <begin position="331"/>
        <end position="357"/>
    </location>
</feature>
<organism evidence="2 3">
    <name type="scientific">Scylla paramamosain</name>
    <name type="common">Mud crab</name>
    <dbReference type="NCBI Taxonomy" id="85552"/>
    <lineage>
        <taxon>Eukaryota</taxon>
        <taxon>Metazoa</taxon>
        <taxon>Ecdysozoa</taxon>
        <taxon>Arthropoda</taxon>
        <taxon>Crustacea</taxon>
        <taxon>Multicrustacea</taxon>
        <taxon>Malacostraca</taxon>
        <taxon>Eumalacostraca</taxon>
        <taxon>Eucarida</taxon>
        <taxon>Decapoda</taxon>
        <taxon>Pleocyemata</taxon>
        <taxon>Brachyura</taxon>
        <taxon>Eubrachyura</taxon>
        <taxon>Portunoidea</taxon>
        <taxon>Portunidae</taxon>
        <taxon>Portuninae</taxon>
        <taxon>Scylla</taxon>
    </lineage>
</organism>
<proteinExistence type="predicted"/>
<reference evidence="2 3" key="1">
    <citation type="submission" date="2023-03" db="EMBL/GenBank/DDBJ databases">
        <title>High-quality genome of Scylla paramamosain provides insights in environmental adaptation.</title>
        <authorList>
            <person name="Zhang L."/>
        </authorList>
    </citation>
    <scope>NUCLEOTIDE SEQUENCE [LARGE SCALE GENOMIC DNA]</scope>
    <source>
        <strain evidence="2">LZ_2023a</strain>
        <tissue evidence="2">Muscle</tissue>
    </source>
</reference>
<name>A0AAW0TL33_SCYPA</name>
<feature type="compositionally biased region" description="Basic and acidic residues" evidence="1">
    <location>
        <begin position="30"/>
        <end position="43"/>
    </location>
</feature>
<dbReference type="EMBL" id="JARAKH010000030">
    <property type="protein sequence ID" value="KAK8387366.1"/>
    <property type="molecule type" value="Genomic_DNA"/>
</dbReference>
<gene>
    <name evidence="2" type="ORF">O3P69_018150</name>
</gene>
<feature type="compositionally biased region" description="Polar residues" evidence="1">
    <location>
        <begin position="142"/>
        <end position="152"/>
    </location>
</feature>
<feature type="region of interest" description="Disordered" evidence="1">
    <location>
        <begin position="1"/>
        <end position="43"/>
    </location>
</feature>
<comment type="caution">
    <text evidence="2">The sequence shown here is derived from an EMBL/GenBank/DDBJ whole genome shotgun (WGS) entry which is preliminary data.</text>
</comment>
<feature type="compositionally biased region" description="Polar residues" evidence="1">
    <location>
        <begin position="276"/>
        <end position="285"/>
    </location>
</feature>
<dbReference type="Proteomes" id="UP001487740">
    <property type="component" value="Unassembled WGS sequence"/>
</dbReference>
<sequence length="415" mass="45009">MDSPGACRCSPRAPKAKHDTQLLVQDTDQESVRREGRDGKEGEQDKRRCLCNARWTMVKLLNNQVTCLVTEVLSLEAATRRLTSPNDMSVRFLKVTQISDKRQPRSSINDEKQDLSSMSAVSENAGDRSPRWGSAWTRRACGSNSNSSNKSFTPRWPSASRASLTHASLALQCRCQEAGGAALVAGAPARRIIVPLGARQLLHCVGGEGALRGAGRGEERNAAPQVPPPPASPRHFIKEDQAKGSQHSLTCSPSLAQPRRLCTLAGRSAPPRVTTAACSSPQSFSGAARRHHRKLHPSNGYQWSGNHPHQSTAWGQGHLKAALVRTLPGRCEDTRAGQGGSKLESLREKRGEPSRHVSQKTRIILAAETHRHTPPRTALQRGNLQAGHPAAPRMAATQQTGGVQPCVRRAIWPPL</sequence>
<feature type="region of interest" description="Disordered" evidence="1">
    <location>
        <begin position="271"/>
        <end position="313"/>
    </location>
</feature>
<accession>A0AAW0TL33</accession>
<feature type="compositionally biased region" description="Polar residues" evidence="1">
    <location>
        <begin position="299"/>
        <end position="313"/>
    </location>
</feature>
<feature type="region of interest" description="Disordered" evidence="1">
    <location>
        <begin position="99"/>
        <end position="157"/>
    </location>
</feature>
<dbReference type="AlphaFoldDB" id="A0AAW0TL33"/>
<keyword evidence="3" id="KW-1185">Reference proteome</keyword>
<evidence type="ECO:0000256" key="1">
    <source>
        <dbReference type="SAM" id="MobiDB-lite"/>
    </source>
</evidence>
<protein>
    <submittedName>
        <fullName evidence="2">Uncharacterized protein</fullName>
    </submittedName>
</protein>
<feature type="compositionally biased region" description="Basic and acidic residues" evidence="1">
    <location>
        <begin position="344"/>
        <end position="355"/>
    </location>
</feature>
<feature type="compositionally biased region" description="Polar residues" evidence="1">
    <location>
        <begin position="243"/>
        <end position="252"/>
    </location>
</feature>
<evidence type="ECO:0000313" key="3">
    <source>
        <dbReference type="Proteomes" id="UP001487740"/>
    </source>
</evidence>
<evidence type="ECO:0000313" key="2">
    <source>
        <dbReference type="EMBL" id="KAK8387366.1"/>
    </source>
</evidence>